<sequence length="142" mass="16184">MAPNICKVCEQLQSKYKCPSCRIPYCSLGCFKKHKEIPCGKQPEPEKEKEKQKITPADELQDERPYYVDDSGEVLQQVQLESVVSSREIQDAIQNEQIQKLIYNINFSADAESEMTNAMQDDSFRIFTEKILSVVNGNATNS</sequence>
<dbReference type="EMBL" id="BAABME010005667">
    <property type="protein sequence ID" value="GAA0166272.1"/>
    <property type="molecule type" value="Genomic_DNA"/>
</dbReference>
<dbReference type="Proteomes" id="UP001454036">
    <property type="component" value="Unassembled WGS sequence"/>
</dbReference>
<evidence type="ECO:0000313" key="7">
    <source>
        <dbReference type="Proteomes" id="UP001454036"/>
    </source>
</evidence>
<proteinExistence type="predicted"/>
<evidence type="ECO:0000256" key="2">
    <source>
        <dbReference type="ARBA" id="ARBA00022771"/>
    </source>
</evidence>
<dbReference type="Gene3D" id="3.30.60.190">
    <property type="match status" value="1"/>
</dbReference>
<dbReference type="SUPFAM" id="SSF144232">
    <property type="entry name" value="HIT/MYND zinc finger-like"/>
    <property type="match status" value="1"/>
</dbReference>
<protein>
    <recommendedName>
        <fullName evidence="5">HIT-type domain-containing protein</fullName>
    </recommendedName>
</protein>
<dbReference type="PANTHER" id="PTHR13483:SF11">
    <property type="entry name" value="ZINC FINGER HIT DOMAIN-CONTAINING PROTEIN 3"/>
    <property type="match status" value="1"/>
</dbReference>
<dbReference type="CDD" id="cd23024">
    <property type="entry name" value="zf-HIT_ZNHIT2-3"/>
    <property type="match status" value="1"/>
</dbReference>
<keyword evidence="7" id="KW-1185">Reference proteome</keyword>
<evidence type="ECO:0000313" key="6">
    <source>
        <dbReference type="EMBL" id="GAA0166272.1"/>
    </source>
</evidence>
<dbReference type="GO" id="GO:0000492">
    <property type="term" value="P:box C/D snoRNP assembly"/>
    <property type="evidence" value="ECO:0007669"/>
    <property type="project" value="TreeGrafter"/>
</dbReference>
<dbReference type="GO" id="GO:0008270">
    <property type="term" value="F:zinc ion binding"/>
    <property type="evidence" value="ECO:0007669"/>
    <property type="project" value="UniProtKB-UniRule"/>
</dbReference>
<dbReference type="InterPro" id="IPR007529">
    <property type="entry name" value="Znf_HIT"/>
</dbReference>
<evidence type="ECO:0000256" key="4">
    <source>
        <dbReference type="PROSITE-ProRule" id="PRU00453"/>
    </source>
</evidence>
<keyword evidence="2 4" id="KW-0863">Zinc-finger</keyword>
<keyword evidence="3" id="KW-0862">Zinc</keyword>
<evidence type="ECO:0000256" key="1">
    <source>
        <dbReference type="ARBA" id="ARBA00022723"/>
    </source>
</evidence>
<evidence type="ECO:0000259" key="5">
    <source>
        <dbReference type="PROSITE" id="PS51083"/>
    </source>
</evidence>
<gene>
    <name evidence="6" type="ORF">LIER_21461</name>
</gene>
<name>A0AAV3QW33_LITER</name>
<dbReference type="AlphaFoldDB" id="A0AAV3QW33"/>
<reference evidence="6 7" key="1">
    <citation type="submission" date="2024-01" db="EMBL/GenBank/DDBJ databases">
        <title>The complete chloroplast genome sequence of Lithospermum erythrorhizon: insights into the phylogenetic relationship among Boraginaceae species and the maternal lineages of purple gromwells.</title>
        <authorList>
            <person name="Okada T."/>
            <person name="Watanabe K."/>
        </authorList>
    </citation>
    <scope>NUCLEOTIDE SEQUENCE [LARGE SCALE GENOMIC DNA]</scope>
</reference>
<organism evidence="6 7">
    <name type="scientific">Lithospermum erythrorhizon</name>
    <name type="common">Purple gromwell</name>
    <name type="synonym">Lithospermum officinale var. erythrorhizon</name>
    <dbReference type="NCBI Taxonomy" id="34254"/>
    <lineage>
        <taxon>Eukaryota</taxon>
        <taxon>Viridiplantae</taxon>
        <taxon>Streptophyta</taxon>
        <taxon>Embryophyta</taxon>
        <taxon>Tracheophyta</taxon>
        <taxon>Spermatophyta</taxon>
        <taxon>Magnoliopsida</taxon>
        <taxon>eudicotyledons</taxon>
        <taxon>Gunneridae</taxon>
        <taxon>Pentapetalae</taxon>
        <taxon>asterids</taxon>
        <taxon>lamiids</taxon>
        <taxon>Boraginales</taxon>
        <taxon>Boraginaceae</taxon>
        <taxon>Boraginoideae</taxon>
        <taxon>Lithospermeae</taxon>
        <taxon>Lithospermum</taxon>
    </lineage>
</organism>
<dbReference type="PANTHER" id="PTHR13483">
    <property type="entry name" value="BOX C_D SNORNA PROTEIN 1-RELATED"/>
    <property type="match status" value="1"/>
</dbReference>
<accession>A0AAV3QW33</accession>
<comment type="caution">
    <text evidence="6">The sequence shown here is derived from an EMBL/GenBank/DDBJ whole genome shotgun (WGS) entry which is preliminary data.</text>
</comment>
<dbReference type="PROSITE" id="PS51083">
    <property type="entry name" value="ZF_HIT"/>
    <property type="match status" value="1"/>
</dbReference>
<dbReference type="Pfam" id="PF04438">
    <property type="entry name" value="zf-HIT"/>
    <property type="match status" value="1"/>
</dbReference>
<feature type="domain" description="HIT-type" evidence="5">
    <location>
        <begin position="6"/>
        <end position="39"/>
    </location>
</feature>
<keyword evidence="1" id="KW-0479">Metal-binding</keyword>
<dbReference type="GO" id="GO:0048254">
    <property type="term" value="P:snoRNA localization"/>
    <property type="evidence" value="ECO:0007669"/>
    <property type="project" value="TreeGrafter"/>
</dbReference>
<dbReference type="GO" id="GO:0005634">
    <property type="term" value="C:nucleus"/>
    <property type="evidence" value="ECO:0007669"/>
    <property type="project" value="TreeGrafter"/>
</dbReference>
<evidence type="ECO:0000256" key="3">
    <source>
        <dbReference type="ARBA" id="ARBA00022833"/>
    </source>
</evidence>
<dbReference type="InterPro" id="IPR051639">
    <property type="entry name" value="BCD1"/>
</dbReference>
<dbReference type="GO" id="GO:0000463">
    <property type="term" value="P:maturation of LSU-rRNA from tricistronic rRNA transcript (SSU-rRNA, 5.8S rRNA, LSU-rRNA)"/>
    <property type="evidence" value="ECO:0007669"/>
    <property type="project" value="TreeGrafter"/>
</dbReference>
<dbReference type="GO" id="GO:0070761">
    <property type="term" value="C:pre-snoRNP complex"/>
    <property type="evidence" value="ECO:0007669"/>
    <property type="project" value="TreeGrafter"/>
</dbReference>